<protein>
    <submittedName>
        <fullName evidence="1">Uncharacterized protein</fullName>
    </submittedName>
</protein>
<dbReference type="Gene3D" id="3.40.30.10">
    <property type="entry name" value="Glutaredoxin"/>
    <property type="match status" value="1"/>
</dbReference>
<gene>
    <name evidence="1" type="ORF">Homavirus2_10</name>
</gene>
<accession>A0A3G5A444</accession>
<proteinExistence type="predicted"/>
<sequence>MAPKLFEHNLNIILIQLDEAHSDAWPVAIETILGVEQPKPQQCFQDRINRANQFVNMYNPPFDVYIDGWNNEFAELFRAWPDKYHCVQKINSDFKLIAKSKYHKHGDVEAKVVEDYTDLLISLMK</sequence>
<name>A0A3G5A444_9VIRU</name>
<organism evidence="1">
    <name type="scientific">Homavirus sp</name>
    <dbReference type="NCBI Taxonomy" id="2487769"/>
    <lineage>
        <taxon>Viruses</taxon>
        <taxon>Varidnaviria</taxon>
        <taxon>Bamfordvirae</taxon>
        <taxon>Nucleocytoviricota</taxon>
        <taxon>Megaviricetes</taxon>
        <taxon>Imitervirales</taxon>
        <taxon>Mimiviridae</taxon>
        <taxon>Klosneuvirinae</taxon>
    </lineage>
</organism>
<dbReference type="EMBL" id="MK072333">
    <property type="protein sequence ID" value="AYV82006.1"/>
    <property type="molecule type" value="Genomic_DNA"/>
</dbReference>
<evidence type="ECO:0000313" key="1">
    <source>
        <dbReference type="EMBL" id="AYV82006.1"/>
    </source>
</evidence>
<reference evidence="1" key="1">
    <citation type="submission" date="2018-10" db="EMBL/GenBank/DDBJ databases">
        <title>Hidden diversity of soil giant viruses.</title>
        <authorList>
            <person name="Schulz F."/>
            <person name="Alteio L."/>
            <person name="Goudeau D."/>
            <person name="Ryan E.M."/>
            <person name="Malmstrom R.R."/>
            <person name="Blanchard J."/>
            <person name="Woyke T."/>
        </authorList>
    </citation>
    <scope>NUCLEOTIDE SEQUENCE</scope>
    <source>
        <strain evidence="1">HOV1</strain>
    </source>
</reference>